<evidence type="ECO:0000313" key="2">
    <source>
        <dbReference type="Proteomes" id="UP001306508"/>
    </source>
</evidence>
<dbReference type="Proteomes" id="UP001306508">
    <property type="component" value="Unassembled WGS sequence"/>
</dbReference>
<keyword evidence="2" id="KW-1185">Reference proteome</keyword>
<comment type="caution">
    <text evidence="1">The sequence shown here is derived from an EMBL/GenBank/DDBJ whole genome shotgun (WGS) entry which is preliminary data.</text>
</comment>
<dbReference type="AlphaFoldDB" id="A0AAN7W602"/>
<sequence length="191" mass="21868">MYDEILGFIYVNIKPFSSTNSKIFNKQTQQPLVTSQRLLLNNLSFIVNLQNGSKRIKNFKDKANQEKHRIGTFKLDNSRNVKNAKQNGSKSDVLKFKLKKEEESSNADEISTGVSSSTISTSKKTGKFEIDSKTGLKKRVIGNYAKNEDPNTFDFDVDELINEDAEEEKRELTKRYSKFKGREYEAAESFV</sequence>
<evidence type="ECO:0000313" key="1">
    <source>
        <dbReference type="EMBL" id="KAK5781969.1"/>
    </source>
</evidence>
<reference evidence="2" key="1">
    <citation type="submission" date="2023-07" db="EMBL/GenBank/DDBJ databases">
        <title>A draft genome of Kazachstania heterogenica Y-27499.</title>
        <authorList>
            <person name="Donic C."/>
            <person name="Kralova J.S."/>
            <person name="Fidel L."/>
            <person name="Ben-Dor S."/>
            <person name="Jung S."/>
        </authorList>
    </citation>
    <scope>NUCLEOTIDE SEQUENCE [LARGE SCALE GENOMIC DNA]</scope>
    <source>
        <strain evidence="2">Y27499</strain>
    </source>
</reference>
<gene>
    <name evidence="1" type="ORF">RI543_000623</name>
</gene>
<proteinExistence type="predicted"/>
<dbReference type="EMBL" id="JAWIZZ010000023">
    <property type="protein sequence ID" value="KAK5781969.1"/>
    <property type="molecule type" value="Genomic_DNA"/>
</dbReference>
<organism evidence="1 2">
    <name type="scientific">Arxiozyma heterogenica</name>
    <dbReference type="NCBI Taxonomy" id="278026"/>
    <lineage>
        <taxon>Eukaryota</taxon>
        <taxon>Fungi</taxon>
        <taxon>Dikarya</taxon>
        <taxon>Ascomycota</taxon>
        <taxon>Saccharomycotina</taxon>
        <taxon>Saccharomycetes</taxon>
        <taxon>Saccharomycetales</taxon>
        <taxon>Saccharomycetaceae</taxon>
        <taxon>Arxiozyma</taxon>
    </lineage>
</organism>
<accession>A0AAN7W602</accession>
<name>A0AAN7W602_9SACH</name>
<protein>
    <submittedName>
        <fullName evidence="1">Uncharacterized protein</fullName>
    </submittedName>
</protein>